<feature type="domain" description="Thioredoxin" evidence="2">
    <location>
        <begin position="41"/>
        <end position="175"/>
    </location>
</feature>
<proteinExistence type="predicted"/>
<dbReference type="InterPro" id="IPR019734">
    <property type="entry name" value="TPR_rpt"/>
</dbReference>
<evidence type="ECO:0000313" key="4">
    <source>
        <dbReference type="Proteomes" id="UP001596043"/>
    </source>
</evidence>
<protein>
    <submittedName>
        <fullName evidence="3">Tetratricopeptide repeat protein</fullName>
    </submittedName>
</protein>
<dbReference type="PROSITE" id="PS51352">
    <property type="entry name" value="THIOREDOXIN_2"/>
    <property type="match status" value="1"/>
</dbReference>
<dbReference type="InterPro" id="IPR036249">
    <property type="entry name" value="Thioredoxin-like_sf"/>
</dbReference>
<keyword evidence="1" id="KW-0802">TPR repeat</keyword>
<dbReference type="Gene3D" id="3.40.30.10">
    <property type="entry name" value="Glutaredoxin"/>
    <property type="match status" value="1"/>
</dbReference>
<feature type="repeat" description="TPR" evidence="1">
    <location>
        <begin position="248"/>
        <end position="281"/>
    </location>
</feature>
<evidence type="ECO:0000256" key="1">
    <source>
        <dbReference type="PROSITE-ProRule" id="PRU00339"/>
    </source>
</evidence>
<dbReference type="SUPFAM" id="SSF52833">
    <property type="entry name" value="Thioredoxin-like"/>
    <property type="match status" value="1"/>
</dbReference>
<name>A0ABV9HUQ1_9FLAO</name>
<keyword evidence="4" id="KW-1185">Reference proteome</keyword>
<accession>A0ABV9HUQ1</accession>
<dbReference type="PROSITE" id="PS50293">
    <property type="entry name" value="TPR_REGION"/>
    <property type="match status" value="1"/>
</dbReference>
<dbReference type="SUPFAM" id="SSF48452">
    <property type="entry name" value="TPR-like"/>
    <property type="match status" value="1"/>
</dbReference>
<comment type="caution">
    <text evidence="3">The sequence shown here is derived from an EMBL/GenBank/DDBJ whole genome shotgun (WGS) entry which is preliminary data.</text>
</comment>
<evidence type="ECO:0000259" key="2">
    <source>
        <dbReference type="PROSITE" id="PS51352"/>
    </source>
</evidence>
<dbReference type="Gene3D" id="1.25.40.10">
    <property type="entry name" value="Tetratricopeptide repeat domain"/>
    <property type="match status" value="1"/>
</dbReference>
<dbReference type="InterPro" id="IPR013766">
    <property type="entry name" value="Thioredoxin_domain"/>
</dbReference>
<dbReference type="PROSITE" id="PS50005">
    <property type="entry name" value="TPR"/>
    <property type="match status" value="1"/>
</dbReference>
<dbReference type="RefSeq" id="WP_379978106.1">
    <property type="nucleotide sequence ID" value="NZ_JBHSFV010000004.1"/>
</dbReference>
<dbReference type="InterPro" id="IPR011990">
    <property type="entry name" value="TPR-like_helical_dom_sf"/>
</dbReference>
<sequence>MKKNILFTMAIIAFQTIGFSQSFNHEETQNKSSFLLGKINKEALSEAPYATWFTKGFDEYTPDVTTINSLKGSLSAYTLTAFMGTWCGDSKREIPRLYKILEAAQFPLDRLTLVAVARNAENYKQSPGGEHEGINIHRVPTIIFYKDGKEVNRIVESPVVSLEQDMLAILKNNYTPNYHIVTLTNELLEDLGTEKFIKKSHKNVKELQKYAQKTSQLNTYASVLFYAGETEKAIAALKFNTQLYPTESSTFLNLGNKLAKLERSEEALEAYKKALLLNPDNKKIQEAIDLLKANIK</sequence>
<dbReference type="CDD" id="cd02947">
    <property type="entry name" value="TRX_family"/>
    <property type="match status" value="1"/>
</dbReference>
<reference evidence="4" key="1">
    <citation type="journal article" date="2019" name="Int. J. Syst. Evol. Microbiol.">
        <title>The Global Catalogue of Microorganisms (GCM) 10K type strain sequencing project: providing services to taxonomists for standard genome sequencing and annotation.</title>
        <authorList>
            <consortium name="The Broad Institute Genomics Platform"/>
            <consortium name="The Broad Institute Genome Sequencing Center for Infectious Disease"/>
            <person name="Wu L."/>
            <person name="Ma J."/>
        </authorList>
    </citation>
    <scope>NUCLEOTIDE SEQUENCE [LARGE SCALE GENOMIC DNA]</scope>
    <source>
        <strain evidence="4">YJ-61-S</strain>
    </source>
</reference>
<dbReference type="SMART" id="SM00028">
    <property type="entry name" value="TPR"/>
    <property type="match status" value="1"/>
</dbReference>
<dbReference type="Proteomes" id="UP001596043">
    <property type="component" value="Unassembled WGS sequence"/>
</dbReference>
<dbReference type="EMBL" id="JBHSFV010000004">
    <property type="protein sequence ID" value="MFC4633877.1"/>
    <property type="molecule type" value="Genomic_DNA"/>
</dbReference>
<gene>
    <name evidence="3" type="ORF">ACFO3O_08160</name>
</gene>
<dbReference type="Pfam" id="PF00515">
    <property type="entry name" value="TPR_1"/>
    <property type="match status" value="1"/>
</dbReference>
<organism evidence="3 4">
    <name type="scientific">Dokdonia ponticola</name>
    <dbReference type="NCBI Taxonomy" id="2041041"/>
    <lineage>
        <taxon>Bacteria</taxon>
        <taxon>Pseudomonadati</taxon>
        <taxon>Bacteroidota</taxon>
        <taxon>Flavobacteriia</taxon>
        <taxon>Flavobacteriales</taxon>
        <taxon>Flavobacteriaceae</taxon>
        <taxon>Dokdonia</taxon>
    </lineage>
</organism>
<evidence type="ECO:0000313" key="3">
    <source>
        <dbReference type="EMBL" id="MFC4633877.1"/>
    </source>
</evidence>